<protein>
    <recommendedName>
        <fullName evidence="3">JmjC domain-containing protein</fullName>
    </recommendedName>
</protein>
<evidence type="ECO:0000313" key="2">
    <source>
        <dbReference type="Proteomes" id="UP001396898"/>
    </source>
</evidence>
<dbReference type="EMBL" id="JAQQWI010000007">
    <property type="protein sequence ID" value="KAK8028115.1"/>
    <property type="molecule type" value="Genomic_DNA"/>
</dbReference>
<gene>
    <name evidence="1" type="ORF">PG991_005171</name>
</gene>
<dbReference type="SUPFAM" id="SSF51197">
    <property type="entry name" value="Clavaminate synthase-like"/>
    <property type="match status" value="1"/>
</dbReference>
<evidence type="ECO:0008006" key="3">
    <source>
        <dbReference type="Google" id="ProtNLM"/>
    </source>
</evidence>
<name>A0ABR1S8F1_9PEZI</name>
<keyword evidence="2" id="KW-1185">Reference proteome</keyword>
<accession>A0ABR1S8F1</accession>
<dbReference type="Proteomes" id="UP001396898">
    <property type="component" value="Unassembled WGS sequence"/>
</dbReference>
<sequence>MVTSQAIARARNVFNTARHARADLREQYDAILRNCKVGAPVTAEEYLSRSWEKNKPVRNFILCSHDEARRILNVSTPHLPMVIPPEPHTKHHRLSMAQYLLYLRTTPEIDIHDFNQDRSDSHFDIPKRMGSAAAIDLFEDTSKGPVNLLNLGRYKQNPVPPCLSNLAPYQVLELVKEKLESGKKSHIQLSDLSECTAFQICGKRGVFSLPHIDHLGVLTTVFNDEGEKLWLCWPGVDPRQWATSGRSPSKPSCALYLYPGCTLIQPPGTIHAPFSMTNVLMTGTMHWDSRNLLQVMELSKLSTEFGHITNEGLPREFLQKARLIEKLWRRGDPTWPWPPHGQLETYVQILEVSRLVSVMFRFTL</sequence>
<evidence type="ECO:0000313" key="1">
    <source>
        <dbReference type="EMBL" id="KAK8028115.1"/>
    </source>
</evidence>
<comment type="caution">
    <text evidence="1">The sequence shown here is derived from an EMBL/GenBank/DDBJ whole genome shotgun (WGS) entry which is preliminary data.</text>
</comment>
<organism evidence="1 2">
    <name type="scientific">Apiospora marii</name>
    <dbReference type="NCBI Taxonomy" id="335849"/>
    <lineage>
        <taxon>Eukaryota</taxon>
        <taxon>Fungi</taxon>
        <taxon>Dikarya</taxon>
        <taxon>Ascomycota</taxon>
        <taxon>Pezizomycotina</taxon>
        <taxon>Sordariomycetes</taxon>
        <taxon>Xylariomycetidae</taxon>
        <taxon>Amphisphaeriales</taxon>
        <taxon>Apiosporaceae</taxon>
        <taxon>Apiospora</taxon>
    </lineage>
</organism>
<proteinExistence type="predicted"/>
<reference evidence="1 2" key="1">
    <citation type="submission" date="2023-01" db="EMBL/GenBank/DDBJ databases">
        <title>Analysis of 21 Apiospora genomes using comparative genomics revels a genus with tremendous synthesis potential of carbohydrate active enzymes and secondary metabolites.</title>
        <authorList>
            <person name="Sorensen T."/>
        </authorList>
    </citation>
    <scope>NUCLEOTIDE SEQUENCE [LARGE SCALE GENOMIC DNA]</scope>
    <source>
        <strain evidence="1 2">CBS 20057</strain>
    </source>
</reference>